<dbReference type="EMBL" id="JAFHKK010000029">
    <property type="protein sequence ID" value="MBN2965252.1"/>
    <property type="molecule type" value="Genomic_DNA"/>
</dbReference>
<protein>
    <recommendedName>
        <fullName evidence="5">P-type conjugative transfer protein TrbJ</fullName>
    </recommendedName>
</protein>
<evidence type="ECO:0000256" key="2">
    <source>
        <dbReference type="SAM" id="SignalP"/>
    </source>
</evidence>
<name>A0ABS2WUC1_9BACT</name>
<reference evidence="3" key="1">
    <citation type="submission" date="2021-02" db="EMBL/GenBank/DDBJ databases">
        <title>Sulfurospirillum tamanensis sp. nov.</title>
        <authorList>
            <person name="Frolova A."/>
            <person name="Merkel A."/>
            <person name="Slobodkin A."/>
        </authorList>
    </citation>
    <scope>NUCLEOTIDE SEQUENCE</scope>
    <source>
        <strain evidence="3">T05b</strain>
    </source>
</reference>
<feature type="coiled-coil region" evidence="1">
    <location>
        <begin position="44"/>
        <end position="116"/>
    </location>
</feature>
<feature type="chain" id="PRO_5046188382" description="P-type conjugative transfer protein TrbJ" evidence="2">
    <location>
        <begin position="23"/>
        <end position="313"/>
    </location>
</feature>
<feature type="non-terminal residue" evidence="3">
    <location>
        <position position="313"/>
    </location>
</feature>
<dbReference type="Proteomes" id="UP000703590">
    <property type="component" value="Unassembled WGS sequence"/>
</dbReference>
<reference evidence="3" key="2">
    <citation type="submission" date="2021-02" db="EMBL/GenBank/DDBJ databases">
        <authorList>
            <person name="Merkel A.Y."/>
        </authorList>
    </citation>
    <scope>NUCLEOTIDE SEQUENCE</scope>
    <source>
        <strain evidence="3">T05b</strain>
    </source>
</reference>
<dbReference type="RefSeq" id="WP_205459798.1">
    <property type="nucleotide sequence ID" value="NZ_JAFHKK010000029.1"/>
</dbReference>
<organism evidence="3 4">
    <name type="scientific">Sulfurospirillum tamanense</name>
    <dbReference type="NCBI Taxonomy" id="2813362"/>
    <lineage>
        <taxon>Bacteria</taxon>
        <taxon>Pseudomonadati</taxon>
        <taxon>Campylobacterota</taxon>
        <taxon>Epsilonproteobacteria</taxon>
        <taxon>Campylobacterales</taxon>
        <taxon>Sulfurospirillaceae</taxon>
        <taxon>Sulfurospirillum</taxon>
    </lineage>
</organism>
<keyword evidence="4" id="KW-1185">Reference proteome</keyword>
<evidence type="ECO:0008006" key="5">
    <source>
        <dbReference type="Google" id="ProtNLM"/>
    </source>
</evidence>
<comment type="caution">
    <text evidence="3">The sequence shown here is derived from an EMBL/GenBank/DDBJ whole genome shotgun (WGS) entry which is preliminary data.</text>
</comment>
<sequence>MRTKKTVATLALLVLLKTNGFAFFGGAGGIVSDPTSYTYYAQQIKAMNDSIKTALDQLDQLNKVNDAMNEANKLIFESGERIYNPTKSIQNILNNLQNTEKRFESLMNRASNLGMERFFKEYHNVNEPLKDEEYVEFQERFRKLFGNNDDATYQKLQKDVMRSIESGNYEAYRVASQNLSNYLTLKGIEREQLRRAALLAPTELHNEYFLNADAVERRKQKEQTVKDLIRQTQEEKDLLKQTQTTNQIMLELLEIAQGQYEMQMQFFNAVSLALLSDREGHKEMDAKTIEKKKNQFANTSGQVVDVGDEDIKK</sequence>
<evidence type="ECO:0000313" key="4">
    <source>
        <dbReference type="Proteomes" id="UP000703590"/>
    </source>
</evidence>
<evidence type="ECO:0000313" key="3">
    <source>
        <dbReference type="EMBL" id="MBN2965252.1"/>
    </source>
</evidence>
<proteinExistence type="predicted"/>
<dbReference type="Gene3D" id="3.90.20.10">
    <property type="match status" value="1"/>
</dbReference>
<evidence type="ECO:0000256" key="1">
    <source>
        <dbReference type="SAM" id="Coils"/>
    </source>
</evidence>
<gene>
    <name evidence="3" type="ORF">JWV37_10705</name>
</gene>
<feature type="signal peptide" evidence="2">
    <location>
        <begin position="1"/>
        <end position="22"/>
    </location>
</feature>
<accession>A0ABS2WUC1</accession>
<keyword evidence="2" id="KW-0732">Signal</keyword>
<keyword evidence="1" id="KW-0175">Coiled coil</keyword>